<comment type="caution">
    <text evidence="1">The sequence shown here is derived from an EMBL/GenBank/DDBJ whole genome shotgun (WGS) entry which is preliminary data.</text>
</comment>
<proteinExistence type="predicted"/>
<organism evidence="1 2">
    <name type="scientific">Protopolystoma xenopodis</name>
    <dbReference type="NCBI Taxonomy" id="117903"/>
    <lineage>
        <taxon>Eukaryota</taxon>
        <taxon>Metazoa</taxon>
        <taxon>Spiralia</taxon>
        <taxon>Lophotrochozoa</taxon>
        <taxon>Platyhelminthes</taxon>
        <taxon>Monogenea</taxon>
        <taxon>Polyopisthocotylea</taxon>
        <taxon>Polystomatidea</taxon>
        <taxon>Polystomatidae</taxon>
        <taxon>Protopolystoma</taxon>
    </lineage>
</organism>
<protein>
    <submittedName>
        <fullName evidence="1">Uncharacterized protein</fullName>
    </submittedName>
</protein>
<evidence type="ECO:0000313" key="1">
    <source>
        <dbReference type="EMBL" id="VEL22939.1"/>
    </source>
</evidence>
<evidence type="ECO:0000313" key="2">
    <source>
        <dbReference type="Proteomes" id="UP000784294"/>
    </source>
</evidence>
<name>A0A3S5A8U3_9PLAT</name>
<dbReference type="AlphaFoldDB" id="A0A3S5A8U3"/>
<dbReference type="EMBL" id="CAAALY010059201">
    <property type="protein sequence ID" value="VEL22939.1"/>
    <property type="molecule type" value="Genomic_DNA"/>
</dbReference>
<accession>A0A3S5A8U3</accession>
<dbReference type="Proteomes" id="UP000784294">
    <property type="component" value="Unassembled WGS sequence"/>
</dbReference>
<gene>
    <name evidence="1" type="ORF">PXEA_LOCUS16379</name>
</gene>
<keyword evidence="2" id="KW-1185">Reference proteome</keyword>
<reference evidence="1" key="1">
    <citation type="submission" date="2018-11" db="EMBL/GenBank/DDBJ databases">
        <authorList>
            <consortium name="Pathogen Informatics"/>
        </authorList>
    </citation>
    <scope>NUCLEOTIDE SEQUENCE</scope>
</reference>
<sequence length="85" mass="9173">MVTFKFDVEVVGPPMLNTVSVPAPPSVLIVLDKSPVTIDFGCITLSSNLRLSQLRLLFLLLADGFDFVTLGSGAISFTQLGYIVR</sequence>